<dbReference type="InterPro" id="IPR036291">
    <property type="entry name" value="NAD(P)-bd_dom_sf"/>
</dbReference>
<dbReference type="Gene3D" id="3.30.360.10">
    <property type="entry name" value="Dihydrodipicolinate Reductase, domain 2"/>
    <property type="match status" value="1"/>
</dbReference>
<dbReference type="GO" id="GO:0000166">
    <property type="term" value="F:nucleotide binding"/>
    <property type="evidence" value="ECO:0007669"/>
    <property type="project" value="InterPro"/>
</dbReference>
<evidence type="ECO:0000313" key="5">
    <source>
        <dbReference type="Proteomes" id="UP000266552"/>
    </source>
</evidence>
<feature type="domain" description="GFO/IDH/MocA-like oxidoreductase" evidence="3">
    <location>
        <begin position="131"/>
        <end position="263"/>
    </location>
</feature>
<feature type="domain" description="Gfo/Idh/MocA-like oxidoreductase N-terminal" evidence="2">
    <location>
        <begin position="6"/>
        <end position="122"/>
    </location>
</feature>
<dbReference type="AlphaFoldDB" id="A0A385TFI8"/>
<dbReference type="Pfam" id="PF22725">
    <property type="entry name" value="GFO_IDH_MocA_C3"/>
    <property type="match status" value="1"/>
</dbReference>
<dbReference type="GO" id="GO:0016491">
    <property type="term" value="F:oxidoreductase activity"/>
    <property type="evidence" value="ECO:0007669"/>
    <property type="project" value="UniProtKB-KW"/>
</dbReference>
<dbReference type="Pfam" id="PF01408">
    <property type="entry name" value="GFO_IDH_MocA"/>
    <property type="match status" value="1"/>
</dbReference>
<dbReference type="SUPFAM" id="SSF51735">
    <property type="entry name" value="NAD(P)-binding Rossmann-fold domains"/>
    <property type="match status" value="1"/>
</dbReference>
<sequence length="358" mass="40464">MTKPLSVGIIGTGFGRTVHAPIFQVHPGFQVKSIASVHRQRTGDRTWNGIPYYRNWRDMLDSEQLDLVSIVSAPVHHYEMTMLVLQSGYHVLTEKPLGMNTEQTLQMLRESERLERKAFVNFQWRWTPIRQRIKHILMGKELGDIQHIKYNGSFSGYSVLTESYRGWEARSENGGGFLFAVGSHMVDSLMWWMGEEIAEVYGDMRTQIPSYNGDAGIEIRDADDAFTFTGRFRGGTSLVVDVFFPGVRGMGWTLEIYGTKGTLIMRNDQHLECSFGGAFESIDIDPFQPPANLEAPAVHYYNGFYPMIDGIYRSLTGNTPIIDLPTFADGHKAQAVLDAVRLSSETHSRINMDYGSMP</sequence>
<dbReference type="EMBL" id="CP032412">
    <property type="protein sequence ID" value="AYB43340.1"/>
    <property type="molecule type" value="Genomic_DNA"/>
</dbReference>
<dbReference type="Proteomes" id="UP000266552">
    <property type="component" value="Chromosome"/>
</dbReference>
<dbReference type="InterPro" id="IPR055170">
    <property type="entry name" value="GFO_IDH_MocA-like_dom"/>
</dbReference>
<proteinExistence type="predicted"/>
<dbReference type="RefSeq" id="WP_119847358.1">
    <property type="nucleotide sequence ID" value="NZ_CP032412.1"/>
</dbReference>
<keyword evidence="1" id="KW-0560">Oxidoreductase</keyword>
<dbReference type="InterPro" id="IPR050463">
    <property type="entry name" value="Gfo/Idh/MocA_oxidrdct_glycsds"/>
</dbReference>
<dbReference type="PANTHER" id="PTHR43818">
    <property type="entry name" value="BCDNA.GH03377"/>
    <property type="match status" value="1"/>
</dbReference>
<evidence type="ECO:0000313" key="4">
    <source>
        <dbReference type="EMBL" id="AYB43340.1"/>
    </source>
</evidence>
<dbReference type="PANTHER" id="PTHR43818:SF11">
    <property type="entry name" value="BCDNA.GH03377"/>
    <property type="match status" value="1"/>
</dbReference>
<dbReference type="InterPro" id="IPR000683">
    <property type="entry name" value="Gfo/Idh/MocA-like_OxRdtase_N"/>
</dbReference>
<evidence type="ECO:0000259" key="2">
    <source>
        <dbReference type="Pfam" id="PF01408"/>
    </source>
</evidence>
<name>A0A385TFI8_PAELA</name>
<dbReference type="SUPFAM" id="SSF55347">
    <property type="entry name" value="Glyceraldehyde-3-phosphate dehydrogenase-like, C-terminal domain"/>
    <property type="match status" value="1"/>
</dbReference>
<accession>A0A385TFI8</accession>
<organism evidence="4 5">
    <name type="scientific">Paenibacillus lautus</name>
    <name type="common">Bacillus lautus</name>
    <dbReference type="NCBI Taxonomy" id="1401"/>
    <lineage>
        <taxon>Bacteria</taxon>
        <taxon>Bacillati</taxon>
        <taxon>Bacillota</taxon>
        <taxon>Bacilli</taxon>
        <taxon>Bacillales</taxon>
        <taxon>Paenibacillaceae</taxon>
        <taxon>Paenibacillus</taxon>
    </lineage>
</organism>
<reference evidence="4 5" key="1">
    <citation type="submission" date="2018-09" db="EMBL/GenBank/DDBJ databases">
        <title>Genome Sequence of Paenibacillus lautus Strain E7593-69, Azo Dye-Degrading Bacteria, Isolated from Commercial Tattoo Inks.</title>
        <authorList>
            <person name="Nho S.W."/>
            <person name="Kim S.-J."/>
            <person name="Kweon O."/>
            <person name="Cerniglia C.E."/>
        </authorList>
    </citation>
    <scope>NUCLEOTIDE SEQUENCE [LARGE SCALE GENOMIC DNA]</scope>
    <source>
        <strain evidence="4 5">E7593-69</strain>
    </source>
</reference>
<evidence type="ECO:0000259" key="3">
    <source>
        <dbReference type="Pfam" id="PF22725"/>
    </source>
</evidence>
<dbReference type="KEGG" id="plw:D5F53_08630"/>
<keyword evidence="5" id="KW-1185">Reference proteome</keyword>
<evidence type="ECO:0000256" key="1">
    <source>
        <dbReference type="ARBA" id="ARBA00023002"/>
    </source>
</evidence>
<dbReference type="Gene3D" id="3.40.50.720">
    <property type="entry name" value="NAD(P)-binding Rossmann-like Domain"/>
    <property type="match status" value="1"/>
</dbReference>
<gene>
    <name evidence="4" type="ORF">D5F53_08630</name>
</gene>
<protein>
    <submittedName>
        <fullName evidence="4">Gfo/Idh/MocA family oxidoreductase</fullName>
    </submittedName>
</protein>